<dbReference type="EMBL" id="JAFMYW010000001">
    <property type="protein sequence ID" value="MBO0947473.1"/>
    <property type="molecule type" value="Genomic_DNA"/>
</dbReference>
<protein>
    <submittedName>
        <fullName evidence="1">Uncharacterized protein</fullName>
    </submittedName>
</protein>
<reference evidence="1 2" key="1">
    <citation type="submission" date="2021-03" db="EMBL/GenBank/DDBJ databases">
        <title>Fibrella sp. HMF5405 genome sequencing and assembly.</title>
        <authorList>
            <person name="Kang H."/>
            <person name="Kim H."/>
            <person name="Bae S."/>
            <person name="Joh K."/>
        </authorList>
    </citation>
    <scope>NUCLEOTIDE SEQUENCE [LARGE SCALE GENOMIC DNA]</scope>
    <source>
        <strain evidence="1 2">HMF5405</strain>
    </source>
</reference>
<gene>
    <name evidence="1" type="ORF">J2I46_02690</name>
</gene>
<name>A0ABS3JDE7_9BACT</name>
<keyword evidence="2" id="KW-1185">Reference proteome</keyword>
<accession>A0ABS3JDE7</accession>
<evidence type="ECO:0000313" key="1">
    <source>
        <dbReference type="EMBL" id="MBO0947473.1"/>
    </source>
</evidence>
<comment type="caution">
    <text evidence="1">The sequence shown here is derived from an EMBL/GenBank/DDBJ whole genome shotgun (WGS) entry which is preliminary data.</text>
</comment>
<organism evidence="1 2">
    <name type="scientific">Fibrella forsythiae</name>
    <dbReference type="NCBI Taxonomy" id="2817061"/>
    <lineage>
        <taxon>Bacteria</taxon>
        <taxon>Pseudomonadati</taxon>
        <taxon>Bacteroidota</taxon>
        <taxon>Cytophagia</taxon>
        <taxon>Cytophagales</taxon>
        <taxon>Spirosomataceae</taxon>
        <taxon>Fibrella</taxon>
    </lineage>
</organism>
<dbReference type="Proteomes" id="UP000664628">
    <property type="component" value="Unassembled WGS sequence"/>
</dbReference>
<evidence type="ECO:0000313" key="2">
    <source>
        <dbReference type="Proteomes" id="UP000664628"/>
    </source>
</evidence>
<proteinExistence type="predicted"/>
<dbReference type="RefSeq" id="WP_207327381.1">
    <property type="nucleotide sequence ID" value="NZ_JAFMYW010000001.1"/>
</dbReference>
<sequence length="102" mass="11033">MNASQIVVGTPVIYWAVIDQDSRRSHPTKTEITSEVWALGSGEQVCKVKGITGGVAISHLDPISPGSLMAARLQGCKDVSDQDFKDESTKFFGDRGVQATFY</sequence>